<dbReference type="Proteomes" id="UP000036338">
    <property type="component" value="Unassembled WGS sequence"/>
</dbReference>
<dbReference type="InterPro" id="IPR002938">
    <property type="entry name" value="FAD-bd"/>
</dbReference>
<comment type="subcellular location">
    <subcellularLocation>
        <location evidence="5">Cytoplasm</location>
    </subcellularLocation>
</comment>
<keyword evidence="3 5" id="KW-0560">Oxidoreductase</keyword>
<dbReference type="HAMAP" id="MF_00845">
    <property type="entry name" value="TetX_monooxygenase"/>
    <property type="match status" value="1"/>
</dbReference>
<evidence type="ECO:0000256" key="2">
    <source>
        <dbReference type="ARBA" id="ARBA00022827"/>
    </source>
</evidence>
<keyword evidence="5" id="KW-0547">Nucleotide-binding</keyword>
<feature type="binding site" evidence="5">
    <location>
        <position position="297"/>
    </location>
    <ligand>
        <name>FAD</name>
        <dbReference type="ChEBI" id="CHEBI:57692"/>
    </ligand>
</feature>
<reference evidence="7 8" key="1">
    <citation type="submission" date="2015-05" db="EMBL/GenBank/DDBJ databases">
        <title>Draft genome of Burkholderia cepacia LK29.</title>
        <authorList>
            <person name="Chan X.Y."/>
        </authorList>
    </citation>
    <scope>NUCLEOTIDE SEQUENCE [LARGE SCALE GENOMIC DNA]</scope>
    <source>
        <strain evidence="7 8">LK29</strain>
    </source>
</reference>
<name>A0A0J5WU72_BURCE</name>
<comment type="cofactor">
    <cofactor evidence="5">
        <name>FAD</name>
        <dbReference type="ChEBI" id="CHEBI:57692"/>
    </cofactor>
</comment>
<evidence type="ECO:0000313" key="8">
    <source>
        <dbReference type="Proteomes" id="UP000036338"/>
    </source>
</evidence>
<dbReference type="GO" id="GO:0071949">
    <property type="term" value="F:FAD binding"/>
    <property type="evidence" value="ECO:0007669"/>
    <property type="project" value="InterPro"/>
</dbReference>
<proteinExistence type="inferred from homology"/>
<comment type="catalytic activity">
    <reaction evidence="5">
        <text>a tetracycline + NADPH + O2 + H(+) = an 11a-hydroxytetracycline + NADP(+) + H2O</text>
        <dbReference type="Rhea" id="RHEA:61444"/>
        <dbReference type="ChEBI" id="CHEBI:15377"/>
        <dbReference type="ChEBI" id="CHEBI:15378"/>
        <dbReference type="ChEBI" id="CHEBI:15379"/>
        <dbReference type="ChEBI" id="CHEBI:57783"/>
        <dbReference type="ChEBI" id="CHEBI:58349"/>
        <dbReference type="ChEBI" id="CHEBI:144644"/>
        <dbReference type="ChEBI" id="CHEBI:144645"/>
    </reaction>
</comment>
<dbReference type="Pfam" id="PF01494">
    <property type="entry name" value="FAD_binding_3"/>
    <property type="match status" value="2"/>
</dbReference>
<feature type="domain" description="FAD-binding" evidence="6">
    <location>
        <begin position="291"/>
        <end position="328"/>
    </location>
</feature>
<dbReference type="EC" id="1.14.13.-" evidence="5"/>
<evidence type="ECO:0000259" key="6">
    <source>
        <dbReference type="Pfam" id="PF01494"/>
    </source>
</evidence>
<evidence type="ECO:0000256" key="5">
    <source>
        <dbReference type="HAMAP-Rule" id="MF_00845"/>
    </source>
</evidence>
<keyword evidence="1 5" id="KW-0285">Flavoprotein</keyword>
<dbReference type="PANTHER" id="PTHR46972:SF1">
    <property type="entry name" value="FAD DEPENDENT OXIDOREDUCTASE DOMAIN-CONTAINING PROTEIN"/>
    <property type="match status" value="1"/>
</dbReference>
<comment type="domain">
    <text evidence="5">Consists of an N-terminal FAD-binding domain with a Rossman fold and a C-terminal substrate-binding domain.</text>
</comment>
<dbReference type="RefSeq" id="WP_048246127.1">
    <property type="nucleotide sequence ID" value="NZ_LDWR01000021.1"/>
</dbReference>
<keyword evidence="2 5" id="KW-0274">FAD</keyword>
<gene>
    <name evidence="7" type="ORF">VL15_13590</name>
</gene>
<dbReference type="Gene3D" id="3.50.50.60">
    <property type="entry name" value="FAD/NAD(P)-binding domain"/>
    <property type="match status" value="1"/>
</dbReference>
<feature type="binding site" evidence="5">
    <location>
        <position position="49"/>
    </location>
    <ligand>
        <name>FAD</name>
        <dbReference type="ChEBI" id="CHEBI:57692"/>
    </ligand>
</feature>
<dbReference type="PRINTS" id="PR00420">
    <property type="entry name" value="RNGMNOXGNASE"/>
</dbReference>
<comment type="similarity">
    <text evidence="5">Belongs to the aromatic-ring hydroxylase family. TetX subfamily.</text>
</comment>
<comment type="caution">
    <text evidence="7">The sequence shown here is derived from an EMBL/GenBank/DDBJ whole genome shotgun (WGS) entry which is preliminary data.</text>
</comment>
<keyword evidence="5" id="KW-0963">Cytoplasm</keyword>
<dbReference type="InterPro" id="IPR043683">
    <property type="entry name" value="TetX_monooxygenase"/>
</dbReference>
<dbReference type="PANTHER" id="PTHR46972">
    <property type="entry name" value="MONOOXYGENASE ASQM-RELATED"/>
    <property type="match status" value="1"/>
</dbReference>
<comment type="subunit">
    <text evidence="5">Monomer.</text>
</comment>
<feature type="binding site" evidence="5">
    <location>
        <position position="42"/>
    </location>
    <ligand>
        <name>NADPH</name>
        <dbReference type="ChEBI" id="CHEBI:57783"/>
    </ligand>
</feature>
<comment type="function">
    <text evidence="5">An FAD-requiring monooxygenase active on some tetracycline antibiotic derivatives, which leads to their inactivation. Hydroxylates carbon 11a of tetracycline and some analogs.</text>
</comment>
<evidence type="ECO:0000256" key="1">
    <source>
        <dbReference type="ARBA" id="ARBA00022630"/>
    </source>
</evidence>
<keyword evidence="4 5" id="KW-0503">Monooxygenase</keyword>
<accession>A0A0J5WU72</accession>
<protein>
    <recommendedName>
        <fullName evidence="5">Flavin-dependent monooxygenase</fullName>
    </recommendedName>
    <alternativeName>
        <fullName evidence="5">TetX monooxygenase</fullName>
        <shortName evidence="5">TetX</shortName>
        <ecNumber evidence="5">1.14.13.-</ecNumber>
    </alternativeName>
</protein>
<sequence length="378" mass="40782">MNTRFRVAIVGGGPGGLTLARLLTLGGIDAIVYERDAHPLERPQGGTLDLHEESGLLALEQAGLTDAFLAVARYEDQGSRLLDRSGRVLFDDDGAGGNRPEVDRTALRALLLDALPPDCVQWGRTVREVSMLPDGRAMLAFEHGTEGPFDLVVGADGAWSRIRPLLSPYQPQYSGLTFIEFGIDDIDRQHPALSRLVGRGKIGVHGNGKAIIAQRNGHAHVRGYAIFRVPLDWVARRFDFAAPDAMRAALIAEFDGFADAIHDLFRASGDRFAERPIFALPVGHCWAHRRGVTLIGDAAHVMSPFGGEGVNNAMRDAAELAAGLIADADRDAAVAAFEQRMFARVTESAREAADAAATQLSHDAEALTLARYRDLHAA</sequence>
<organism evidence="7 8">
    <name type="scientific">Burkholderia cepacia</name>
    <name type="common">Pseudomonas cepacia</name>
    <dbReference type="NCBI Taxonomy" id="292"/>
    <lineage>
        <taxon>Bacteria</taxon>
        <taxon>Pseudomonadati</taxon>
        <taxon>Pseudomonadota</taxon>
        <taxon>Betaproteobacteria</taxon>
        <taxon>Burkholderiales</taxon>
        <taxon>Burkholderiaceae</taxon>
        <taxon>Burkholderia</taxon>
        <taxon>Burkholderia cepacia complex</taxon>
    </lineage>
</organism>
<dbReference type="AlphaFoldDB" id="A0A0J5WU72"/>
<evidence type="ECO:0000256" key="4">
    <source>
        <dbReference type="ARBA" id="ARBA00023033"/>
    </source>
</evidence>
<dbReference type="SUPFAM" id="SSF51905">
    <property type="entry name" value="FAD/NAD(P)-binding domain"/>
    <property type="match status" value="1"/>
</dbReference>
<dbReference type="GO" id="GO:0005737">
    <property type="term" value="C:cytoplasm"/>
    <property type="evidence" value="ECO:0007669"/>
    <property type="project" value="UniProtKB-SubCell"/>
</dbReference>
<dbReference type="PATRIC" id="fig|292.27.peg.2603"/>
<feature type="domain" description="FAD-binding" evidence="6">
    <location>
        <begin position="6"/>
        <end position="167"/>
    </location>
</feature>
<dbReference type="GO" id="GO:0004497">
    <property type="term" value="F:monooxygenase activity"/>
    <property type="evidence" value="ECO:0007669"/>
    <property type="project" value="UniProtKB-UniRule"/>
</dbReference>
<dbReference type="GO" id="GO:0046677">
    <property type="term" value="P:response to antibiotic"/>
    <property type="evidence" value="ECO:0007669"/>
    <property type="project" value="InterPro"/>
</dbReference>
<dbReference type="InterPro" id="IPR036188">
    <property type="entry name" value="FAD/NAD-bd_sf"/>
</dbReference>
<keyword evidence="5" id="KW-0521">NADP</keyword>
<feature type="binding site" evidence="5">
    <location>
        <position position="104"/>
    </location>
    <ligand>
        <name>FAD</name>
        <dbReference type="ChEBI" id="CHEBI:57692"/>
    </ligand>
</feature>
<evidence type="ECO:0000256" key="3">
    <source>
        <dbReference type="ARBA" id="ARBA00023002"/>
    </source>
</evidence>
<evidence type="ECO:0000313" key="7">
    <source>
        <dbReference type="EMBL" id="KML58239.1"/>
    </source>
</evidence>
<dbReference type="EMBL" id="LDWR01000021">
    <property type="protein sequence ID" value="KML58239.1"/>
    <property type="molecule type" value="Genomic_DNA"/>
</dbReference>